<keyword evidence="5 8" id="KW-1133">Transmembrane helix</keyword>
<evidence type="ECO:0000256" key="4">
    <source>
        <dbReference type="ARBA" id="ARBA00022692"/>
    </source>
</evidence>
<comment type="subcellular location">
    <subcellularLocation>
        <location evidence="1">Membrane</location>
        <topology evidence="1">Multi-pass membrane protein</topology>
    </subcellularLocation>
</comment>
<name>A0ABW1I2R1_9PSEU</name>
<dbReference type="PANTHER" id="PTHR30576">
    <property type="entry name" value="COLANIC BIOSYNTHESIS UDP-GLUCOSE LIPID CARRIER TRANSFERASE"/>
    <property type="match status" value="1"/>
</dbReference>
<evidence type="ECO:0000256" key="2">
    <source>
        <dbReference type="ARBA" id="ARBA00006464"/>
    </source>
</evidence>
<feature type="transmembrane region" description="Helical" evidence="8">
    <location>
        <begin position="117"/>
        <end position="135"/>
    </location>
</feature>
<comment type="caution">
    <text evidence="10">The sequence shown here is derived from an EMBL/GenBank/DDBJ whole genome shotgun (WGS) entry which is preliminary data.</text>
</comment>
<feature type="region of interest" description="Disordered" evidence="7">
    <location>
        <begin position="1"/>
        <end position="36"/>
    </location>
</feature>
<dbReference type="RefSeq" id="WP_379565006.1">
    <property type="nucleotide sequence ID" value="NZ_JBHSQK010000011.1"/>
</dbReference>
<dbReference type="PANTHER" id="PTHR30576:SF10">
    <property type="entry name" value="SLL5057 PROTEIN"/>
    <property type="match status" value="1"/>
</dbReference>
<feature type="transmembrane region" description="Helical" evidence="8">
    <location>
        <begin position="141"/>
        <end position="159"/>
    </location>
</feature>
<organism evidence="10 11">
    <name type="scientific">Pseudonocardia lutea</name>
    <dbReference type="NCBI Taxonomy" id="2172015"/>
    <lineage>
        <taxon>Bacteria</taxon>
        <taxon>Bacillati</taxon>
        <taxon>Actinomycetota</taxon>
        <taxon>Actinomycetes</taxon>
        <taxon>Pseudonocardiales</taxon>
        <taxon>Pseudonocardiaceae</taxon>
        <taxon>Pseudonocardia</taxon>
    </lineage>
</organism>
<evidence type="ECO:0000256" key="7">
    <source>
        <dbReference type="SAM" id="MobiDB-lite"/>
    </source>
</evidence>
<dbReference type="Proteomes" id="UP001596119">
    <property type="component" value="Unassembled WGS sequence"/>
</dbReference>
<evidence type="ECO:0000256" key="1">
    <source>
        <dbReference type="ARBA" id="ARBA00004141"/>
    </source>
</evidence>
<evidence type="ECO:0000256" key="3">
    <source>
        <dbReference type="ARBA" id="ARBA00022679"/>
    </source>
</evidence>
<reference evidence="11" key="1">
    <citation type="journal article" date="2019" name="Int. J. Syst. Evol. Microbiol.">
        <title>The Global Catalogue of Microorganisms (GCM) 10K type strain sequencing project: providing services to taxonomists for standard genome sequencing and annotation.</title>
        <authorList>
            <consortium name="The Broad Institute Genomics Platform"/>
            <consortium name="The Broad Institute Genome Sequencing Center for Infectious Disease"/>
            <person name="Wu L."/>
            <person name="Ma J."/>
        </authorList>
    </citation>
    <scope>NUCLEOTIDE SEQUENCE [LARGE SCALE GENOMIC DNA]</scope>
    <source>
        <strain evidence="11">CGMCC 4.7397</strain>
    </source>
</reference>
<feature type="transmembrane region" description="Helical" evidence="8">
    <location>
        <begin position="77"/>
        <end position="96"/>
    </location>
</feature>
<dbReference type="GO" id="GO:0016740">
    <property type="term" value="F:transferase activity"/>
    <property type="evidence" value="ECO:0007669"/>
    <property type="project" value="UniProtKB-KW"/>
</dbReference>
<keyword evidence="3 10" id="KW-0808">Transferase</keyword>
<dbReference type="EC" id="2.7.8.-" evidence="10"/>
<evidence type="ECO:0000256" key="6">
    <source>
        <dbReference type="ARBA" id="ARBA00023136"/>
    </source>
</evidence>
<accession>A0ABW1I2R1</accession>
<keyword evidence="4 8" id="KW-0812">Transmembrane</keyword>
<gene>
    <name evidence="10" type="ORF">ACFQH9_06630</name>
</gene>
<evidence type="ECO:0000313" key="10">
    <source>
        <dbReference type="EMBL" id="MFC5947946.1"/>
    </source>
</evidence>
<feature type="domain" description="Bacterial sugar transferase" evidence="9">
    <location>
        <begin position="310"/>
        <end position="496"/>
    </location>
</feature>
<keyword evidence="11" id="KW-1185">Reference proteome</keyword>
<evidence type="ECO:0000313" key="11">
    <source>
        <dbReference type="Proteomes" id="UP001596119"/>
    </source>
</evidence>
<dbReference type="InterPro" id="IPR017475">
    <property type="entry name" value="EPS_sugar_tfrase"/>
</dbReference>
<evidence type="ECO:0000259" key="9">
    <source>
        <dbReference type="Pfam" id="PF02397"/>
    </source>
</evidence>
<feature type="transmembrane region" description="Helical" evidence="8">
    <location>
        <begin position="47"/>
        <end position="71"/>
    </location>
</feature>
<keyword evidence="6 8" id="KW-0472">Membrane</keyword>
<evidence type="ECO:0000256" key="5">
    <source>
        <dbReference type="ARBA" id="ARBA00022989"/>
    </source>
</evidence>
<proteinExistence type="inferred from homology"/>
<protein>
    <submittedName>
        <fullName evidence="10">Sugar transferase</fullName>
        <ecNumber evidence="10">2.7.8.-</ecNumber>
    </submittedName>
</protein>
<evidence type="ECO:0000256" key="8">
    <source>
        <dbReference type="SAM" id="Phobius"/>
    </source>
</evidence>
<dbReference type="EMBL" id="JBHSQK010000011">
    <property type="protein sequence ID" value="MFC5947946.1"/>
    <property type="molecule type" value="Genomic_DNA"/>
</dbReference>
<dbReference type="InterPro" id="IPR003362">
    <property type="entry name" value="Bact_transf"/>
</dbReference>
<dbReference type="Pfam" id="PF02397">
    <property type="entry name" value="Bac_transf"/>
    <property type="match status" value="1"/>
</dbReference>
<feature type="transmembrane region" description="Helical" evidence="8">
    <location>
        <begin position="316"/>
        <end position="336"/>
    </location>
</feature>
<comment type="similarity">
    <text evidence="2">Belongs to the bacterial sugar transferase family.</text>
</comment>
<dbReference type="NCBIfam" id="TIGR03025">
    <property type="entry name" value="EPS_sugtrans"/>
    <property type="match status" value="1"/>
</dbReference>
<sequence>MSNPPEVAAPVGAPVVPAQRSSSAGRPGHPVTPGGSRVRWQRRLRSLVVLSDVGIVLVATALAVLAGWTSMYAADRAQLICGAIAAALMLVAMPLARAWDARILGVGSTEFKRLGRAVAGAAVALGLGGLTQLVASVRIWVFLWVPLIGCLVALGRFAVRKWLHHQRHHGRAMLSVLAVGDEHAVADMIGRTRRDPHFGWRIDGVCTPTGRGPDGAPSIEDVPVVGDLDSVGPAVFGQGYRVVSVCQAPGWGPQRLHRLAWELEGTETELAVAPGLMEIAGPRMHITPVDGLPLLRLSQPRFTGSARVVKTVADRAAAGLLLLLAAPVFLAIALAVKLDGGPVFFHQERVGTNGRTFRMIKFRSMVVDAEAKIAELRAANEAAGPLFKMTRDPRITRVGAVLRKYSLDELPQLLNVLGGSMSLVGPRPPLPAEVATYEDIARRRLLVRPGMTGLWQVSGRSNLSWEESVRLDLRYVENWSMALDLTILWKTIGAVLRSRGAY</sequence>
<feature type="compositionally biased region" description="Low complexity" evidence="7">
    <location>
        <begin position="1"/>
        <end position="18"/>
    </location>
</feature>